<evidence type="ECO:0000259" key="14">
    <source>
        <dbReference type="PROSITE" id="PS51975"/>
    </source>
</evidence>
<dbReference type="CDD" id="cd07182">
    <property type="entry name" value="RNase_HII_bacteria_HII_like"/>
    <property type="match status" value="1"/>
</dbReference>
<dbReference type="InterPro" id="IPR001352">
    <property type="entry name" value="RNase_HII/HIII"/>
</dbReference>
<evidence type="ECO:0000256" key="12">
    <source>
        <dbReference type="PROSITE-ProRule" id="PRU01319"/>
    </source>
</evidence>
<dbReference type="InterPro" id="IPR024567">
    <property type="entry name" value="RNase_HII/HIII_dom"/>
</dbReference>
<dbReference type="SUPFAM" id="SSF53098">
    <property type="entry name" value="Ribonuclease H-like"/>
    <property type="match status" value="1"/>
</dbReference>
<comment type="subcellular location">
    <subcellularLocation>
        <location evidence="4">Cytoplasm</location>
    </subcellularLocation>
</comment>
<comment type="function">
    <text evidence="3 13">Endonuclease that specifically degrades the RNA of RNA-DNA hybrids.</text>
</comment>
<evidence type="ECO:0000256" key="4">
    <source>
        <dbReference type="ARBA" id="ARBA00004496"/>
    </source>
</evidence>
<comment type="cofactor">
    <cofactor evidence="12">
        <name>Mn(2+)</name>
        <dbReference type="ChEBI" id="CHEBI:29035"/>
    </cofactor>
    <cofactor evidence="12">
        <name>Mg(2+)</name>
        <dbReference type="ChEBI" id="CHEBI:18420"/>
    </cofactor>
    <text evidence="12">Manganese or magnesium. Binds 1 divalent metal ion per monomer in the absence of substrate. May bind a second metal ion after substrate binding.</text>
</comment>
<keyword evidence="9 12" id="KW-0255">Endonuclease</keyword>
<dbReference type="EC" id="3.1.26.4" evidence="13"/>
<evidence type="ECO:0000256" key="1">
    <source>
        <dbReference type="ARBA" id="ARBA00000077"/>
    </source>
</evidence>
<dbReference type="Pfam" id="PF01351">
    <property type="entry name" value="RNase_HII"/>
    <property type="match status" value="1"/>
</dbReference>
<keyword evidence="6" id="KW-0963">Cytoplasm</keyword>
<feature type="binding site" evidence="12">
    <location>
        <position position="128"/>
    </location>
    <ligand>
        <name>a divalent metal cation</name>
        <dbReference type="ChEBI" id="CHEBI:60240"/>
    </ligand>
</feature>
<evidence type="ECO:0000256" key="6">
    <source>
        <dbReference type="ARBA" id="ARBA00022490"/>
    </source>
</evidence>
<dbReference type="PROSITE" id="PS51975">
    <property type="entry name" value="RNASE_H_2"/>
    <property type="match status" value="1"/>
</dbReference>
<evidence type="ECO:0000256" key="13">
    <source>
        <dbReference type="RuleBase" id="RU003515"/>
    </source>
</evidence>
<evidence type="ECO:0000313" key="15">
    <source>
        <dbReference type="EMBL" id="PPB50526.1"/>
    </source>
</evidence>
<dbReference type="GO" id="GO:0043137">
    <property type="term" value="P:DNA replication, removal of RNA primer"/>
    <property type="evidence" value="ECO:0007669"/>
    <property type="project" value="TreeGrafter"/>
</dbReference>
<name>A0A2S5J115_9MICC</name>
<organism evidence="15 16">
    <name type="scientific">Arthrobacter pityocampae</name>
    <dbReference type="NCBI Taxonomy" id="547334"/>
    <lineage>
        <taxon>Bacteria</taxon>
        <taxon>Bacillati</taxon>
        <taxon>Actinomycetota</taxon>
        <taxon>Actinomycetes</taxon>
        <taxon>Micrococcales</taxon>
        <taxon>Micrococcaceae</taxon>
        <taxon>Arthrobacter</taxon>
    </lineage>
</organism>
<dbReference type="Gene3D" id="3.30.420.10">
    <property type="entry name" value="Ribonuclease H-like superfamily/Ribonuclease H"/>
    <property type="match status" value="1"/>
</dbReference>
<dbReference type="GO" id="GO:0003723">
    <property type="term" value="F:RNA binding"/>
    <property type="evidence" value="ECO:0007669"/>
    <property type="project" value="UniProtKB-UniRule"/>
</dbReference>
<dbReference type="RefSeq" id="WP_104119800.1">
    <property type="nucleotide sequence ID" value="NZ_PRKW01000001.1"/>
</dbReference>
<evidence type="ECO:0000256" key="3">
    <source>
        <dbReference type="ARBA" id="ARBA00004065"/>
    </source>
</evidence>
<dbReference type="NCBIfam" id="NF000595">
    <property type="entry name" value="PRK00015.1-3"/>
    <property type="match status" value="1"/>
</dbReference>
<dbReference type="InterPro" id="IPR022898">
    <property type="entry name" value="RNase_HII"/>
</dbReference>
<gene>
    <name evidence="15" type="ORF">C4K88_01110</name>
</gene>
<evidence type="ECO:0000256" key="11">
    <source>
        <dbReference type="ARBA" id="ARBA00023211"/>
    </source>
</evidence>
<evidence type="ECO:0000313" key="16">
    <source>
        <dbReference type="Proteomes" id="UP000239297"/>
    </source>
</evidence>
<keyword evidence="10 12" id="KW-0378">Hydrolase</keyword>
<feature type="binding site" evidence="12">
    <location>
        <position position="33"/>
    </location>
    <ligand>
        <name>a divalent metal cation</name>
        <dbReference type="ChEBI" id="CHEBI:60240"/>
    </ligand>
</feature>
<evidence type="ECO:0000256" key="7">
    <source>
        <dbReference type="ARBA" id="ARBA00022722"/>
    </source>
</evidence>
<dbReference type="PANTHER" id="PTHR10954:SF18">
    <property type="entry name" value="RIBONUCLEASE HII"/>
    <property type="match status" value="1"/>
</dbReference>
<evidence type="ECO:0000256" key="10">
    <source>
        <dbReference type="ARBA" id="ARBA00022801"/>
    </source>
</evidence>
<keyword evidence="7 12" id="KW-0540">Nuclease</keyword>
<dbReference type="GO" id="GO:0046872">
    <property type="term" value="F:metal ion binding"/>
    <property type="evidence" value="ECO:0007669"/>
    <property type="project" value="UniProtKB-KW"/>
</dbReference>
<reference evidence="15 16" key="1">
    <citation type="journal article" date="2014" name="Int. J. Syst. Evol. Microbiol.">
        <title>Arthrobacter pityocampae sp. nov., isolated from Thaumetopoea pityocampa (Lep., Thaumetopoeidae).</title>
        <authorList>
            <person name="Ince I.A."/>
            <person name="Demirbag Z."/>
            <person name="Kati H."/>
        </authorList>
    </citation>
    <scope>NUCLEOTIDE SEQUENCE [LARGE SCALE GENOMIC DNA]</scope>
    <source>
        <strain evidence="15 16">Tp2</strain>
    </source>
</reference>
<dbReference type="GO" id="GO:0004523">
    <property type="term" value="F:RNA-DNA hybrid ribonuclease activity"/>
    <property type="evidence" value="ECO:0007669"/>
    <property type="project" value="UniProtKB-UniRule"/>
</dbReference>
<comment type="cofactor">
    <cofactor evidence="2">
        <name>Mg(2+)</name>
        <dbReference type="ChEBI" id="CHEBI:18420"/>
    </cofactor>
</comment>
<dbReference type="OrthoDB" id="9803420at2"/>
<evidence type="ECO:0000256" key="2">
    <source>
        <dbReference type="ARBA" id="ARBA00001946"/>
    </source>
</evidence>
<dbReference type="AlphaFoldDB" id="A0A2S5J115"/>
<keyword evidence="11" id="KW-0464">Manganese</keyword>
<comment type="catalytic activity">
    <reaction evidence="1 12 13">
        <text>Endonucleolytic cleavage to 5'-phosphomonoester.</text>
        <dbReference type="EC" id="3.1.26.4"/>
    </reaction>
</comment>
<dbReference type="InterPro" id="IPR012337">
    <property type="entry name" value="RNaseH-like_sf"/>
</dbReference>
<evidence type="ECO:0000256" key="5">
    <source>
        <dbReference type="ARBA" id="ARBA00007383"/>
    </source>
</evidence>
<feature type="domain" description="RNase H type-2" evidence="14">
    <location>
        <begin position="26"/>
        <end position="245"/>
    </location>
</feature>
<dbReference type="EMBL" id="PRKW01000001">
    <property type="protein sequence ID" value="PPB50526.1"/>
    <property type="molecule type" value="Genomic_DNA"/>
</dbReference>
<keyword evidence="16" id="KW-1185">Reference proteome</keyword>
<sequence length="250" mass="26306">MTPLRRKRTAAPNLAIEKSFASAGHRYVAGCDEVGRGALAGPVSVGIVVVDLDAPSPLRGVRDSKLLPPAEREALVPRIRRWSVASAVGHASAEEIDGLGLMSALRAAGSRAWASVLDTVTPDVVLLDGNHDWLSARSQGTLFGTDDGGPVTVGQLDTVGCTSPVQTRIKADLTCLSVAAASVLAKVERDALMVSLAADHPDFGWDVNKGYATESHRAAIDAAGPSRYHRRTWRLGSLERPDVARTESGG</sequence>
<keyword evidence="8 12" id="KW-0479">Metal-binding</keyword>
<evidence type="ECO:0000256" key="9">
    <source>
        <dbReference type="ARBA" id="ARBA00022759"/>
    </source>
</evidence>
<dbReference type="Proteomes" id="UP000239297">
    <property type="component" value="Unassembled WGS sequence"/>
</dbReference>
<dbReference type="InterPro" id="IPR036397">
    <property type="entry name" value="RNaseH_sf"/>
</dbReference>
<protein>
    <recommendedName>
        <fullName evidence="13">Ribonuclease</fullName>
        <ecNumber evidence="13">3.1.26.4</ecNumber>
    </recommendedName>
</protein>
<comment type="caution">
    <text evidence="15">The sequence shown here is derived from an EMBL/GenBank/DDBJ whole genome shotgun (WGS) entry which is preliminary data.</text>
</comment>
<dbReference type="GO" id="GO:0006298">
    <property type="term" value="P:mismatch repair"/>
    <property type="evidence" value="ECO:0007669"/>
    <property type="project" value="TreeGrafter"/>
</dbReference>
<evidence type="ECO:0000256" key="8">
    <source>
        <dbReference type="ARBA" id="ARBA00022723"/>
    </source>
</evidence>
<dbReference type="PANTHER" id="PTHR10954">
    <property type="entry name" value="RIBONUCLEASE H2 SUBUNIT A"/>
    <property type="match status" value="1"/>
</dbReference>
<proteinExistence type="inferred from homology"/>
<dbReference type="GO" id="GO:0005737">
    <property type="term" value="C:cytoplasm"/>
    <property type="evidence" value="ECO:0007669"/>
    <property type="project" value="UniProtKB-SubCell"/>
</dbReference>
<accession>A0A2S5J115</accession>
<feature type="binding site" evidence="12">
    <location>
        <position position="32"/>
    </location>
    <ligand>
        <name>a divalent metal cation</name>
        <dbReference type="ChEBI" id="CHEBI:60240"/>
    </ligand>
</feature>
<dbReference type="GO" id="GO:0032299">
    <property type="term" value="C:ribonuclease H2 complex"/>
    <property type="evidence" value="ECO:0007669"/>
    <property type="project" value="TreeGrafter"/>
</dbReference>
<comment type="similarity">
    <text evidence="5 13">Belongs to the RNase HII family.</text>
</comment>